<evidence type="ECO:0000256" key="1">
    <source>
        <dbReference type="SAM" id="SignalP"/>
    </source>
</evidence>
<evidence type="ECO:0000313" key="3">
    <source>
        <dbReference type="Proteomes" id="UP000326702"/>
    </source>
</evidence>
<feature type="signal peptide" evidence="1">
    <location>
        <begin position="1"/>
        <end position="22"/>
    </location>
</feature>
<dbReference type="AlphaFoldDB" id="A0A5P9Q5F5"/>
<evidence type="ECO:0000313" key="2">
    <source>
        <dbReference type="EMBL" id="QFU96594.1"/>
    </source>
</evidence>
<evidence type="ECO:0008006" key="4">
    <source>
        <dbReference type="Google" id="ProtNLM"/>
    </source>
</evidence>
<name>A0A5P9Q5F5_9MICO</name>
<sequence length="195" mass="19458">MLALLALALGAAVLAGCSHVPAALDPRVTHVPDASVQDAATCPTPDDGSGTPSADAALPRAGRVPDGFVAVAVVECPVNVTVSDADGLWSAVERVRYTGDLTALLAALAEPDDRPPANLACAAIAELVPPLWLVAADGHAVLVHWPVDACGMTKGGVRAALKNLTVASRTTTKVALITPAEPGVVGGATPSRSAA</sequence>
<dbReference type="KEGG" id="lxl:KDY119_00078"/>
<dbReference type="Proteomes" id="UP000326702">
    <property type="component" value="Chromosome"/>
</dbReference>
<keyword evidence="3" id="KW-1185">Reference proteome</keyword>
<reference evidence="2 3" key="1">
    <citation type="submission" date="2019-10" db="EMBL/GenBank/DDBJ databases">
        <title>Genome sequence of Luteimicrobium xylanilyticum HY-24.</title>
        <authorList>
            <person name="Kim D.Y."/>
            <person name="Park H.-Y."/>
        </authorList>
    </citation>
    <scope>NUCLEOTIDE SEQUENCE [LARGE SCALE GENOMIC DNA]</scope>
    <source>
        <strain evidence="2 3">HY-24</strain>
    </source>
</reference>
<keyword evidence="1" id="KW-0732">Signal</keyword>
<feature type="chain" id="PRO_5025003038" description="Lipoprotein" evidence="1">
    <location>
        <begin position="23"/>
        <end position="195"/>
    </location>
</feature>
<protein>
    <recommendedName>
        <fullName evidence="4">Lipoprotein</fullName>
    </recommendedName>
</protein>
<gene>
    <name evidence="2" type="ORF">KDY119_00078</name>
</gene>
<organism evidence="2 3">
    <name type="scientific">Luteimicrobium xylanilyticum</name>
    <dbReference type="NCBI Taxonomy" id="1133546"/>
    <lineage>
        <taxon>Bacteria</taxon>
        <taxon>Bacillati</taxon>
        <taxon>Actinomycetota</taxon>
        <taxon>Actinomycetes</taxon>
        <taxon>Micrococcales</taxon>
        <taxon>Luteimicrobium</taxon>
    </lineage>
</organism>
<dbReference type="EMBL" id="CP045529">
    <property type="protein sequence ID" value="QFU96594.1"/>
    <property type="molecule type" value="Genomic_DNA"/>
</dbReference>
<proteinExistence type="predicted"/>
<accession>A0A5P9Q5F5</accession>